<evidence type="ECO:0000313" key="12">
    <source>
        <dbReference type="EMBL" id="RKP05599.1"/>
    </source>
</evidence>
<dbReference type="GO" id="GO:0000209">
    <property type="term" value="P:protein polyubiquitination"/>
    <property type="evidence" value="ECO:0007669"/>
    <property type="project" value="TreeGrafter"/>
</dbReference>
<feature type="domain" description="RING-type" evidence="11">
    <location>
        <begin position="97"/>
        <end position="136"/>
    </location>
</feature>
<dbReference type="Proteomes" id="UP000271241">
    <property type="component" value="Unassembled WGS sequence"/>
</dbReference>
<evidence type="ECO:0000313" key="13">
    <source>
        <dbReference type="Proteomes" id="UP000271241"/>
    </source>
</evidence>
<protein>
    <recommendedName>
        <fullName evidence="2">RING-type E3 ubiquitin transferase</fullName>
        <ecNumber evidence="2">2.3.2.27</ecNumber>
    </recommendedName>
</protein>
<keyword evidence="13" id="KW-1185">Reference proteome</keyword>
<keyword evidence="4" id="KW-0479">Metal-binding</keyword>
<evidence type="ECO:0000256" key="1">
    <source>
        <dbReference type="ARBA" id="ARBA00000900"/>
    </source>
</evidence>
<evidence type="ECO:0000256" key="3">
    <source>
        <dbReference type="ARBA" id="ARBA00022679"/>
    </source>
</evidence>
<dbReference type="Gene3D" id="3.30.40.10">
    <property type="entry name" value="Zinc/RING finger domain, C3HC4 (zinc finger)"/>
    <property type="match status" value="1"/>
</dbReference>
<keyword evidence="8" id="KW-0804">Transcription</keyword>
<dbReference type="Pfam" id="PF13639">
    <property type="entry name" value="zf-RING_2"/>
    <property type="match status" value="1"/>
</dbReference>
<dbReference type="GO" id="GO:0008270">
    <property type="term" value="F:zinc ion binding"/>
    <property type="evidence" value="ECO:0007669"/>
    <property type="project" value="UniProtKB-KW"/>
</dbReference>
<evidence type="ECO:0000256" key="5">
    <source>
        <dbReference type="ARBA" id="ARBA00022771"/>
    </source>
</evidence>
<dbReference type="STRING" id="78915.A0A4V1IVX7"/>
<dbReference type="PANTHER" id="PTHR46077:SF1">
    <property type="entry name" value="TOP1 BINDING ARGININE_SERINE RICH PROTEIN, E3 UBIQUITIN LIGASE"/>
    <property type="match status" value="1"/>
</dbReference>
<dbReference type="InterPro" id="IPR017907">
    <property type="entry name" value="Znf_RING_CS"/>
</dbReference>
<dbReference type="GO" id="GO:0006513">
    <property type="term" value="P:protein monoubiquitination"/>
    <property type="evidence" value="ECO:0007669"/>
    <property type="project" value="TreeGrafter"/>
</dbReference>
<evidence type="ECO:0000256" key="8">
    <source>
        <dbReference type="ARBA" id="ARBA00023163"/>
    </source>
</evidence>
<feature type="compositionally biased region" description="Basic and acidic residues" evidence="10">
    <location>
        <begin position="56"/>
        <end position="79"/>
    </location>
</feature>
<dbReference type="SMART" id="SM00184">
    <property type="entry name" value="RING"/>
    <property type="match status" value="1"/>
</dbReference>
<feature type="compositionally biased region" description="Basic residues" evidence="10">
    <location>
        <begin position="1"/>
        <end position="10"/>
    </location>
</feature>
<dbReference type="AlphaFoldDB" id="A0A4V1IVX7"/>
<organism evidence="12 13">
    <name type="scientific">Thamnocephalis sphaerospora</name>
    <dbReference type="NCBI Taxonomy" id="78915"/>
    <lineage>
        <taxon>Eukaryota</taxon>
        <taxon>Fungi</taxon>
        <taxon>Fungi incertae sedis</taxon>
        <taxon>Zoopagomycota</taxon>
        <taxon>Zoopagomycotina</taxon>
        <taxon>Zoopagomycetes</taxon>
        <taxon>Zoopagales</taxon>
        <taxon>Sigmoideomycetaceae</taxon>
        <taxon>Thamnocephalis</taxon>
    </lineage>
</organism>
<evidence type="ECO:0000259" key="11">
    <source>
        <dbReference type="PROSITE" id="PS50089"/>
    </source>
</evidence>
<proteinExistence type="predicted"/>
<dbReference type="EC" id="2.3.2.27" evidence="2"/>
<dbReference type="SUPFAM" id="SSF57850">
    <property type="entry name" value="RING/U-box"/>
    <property type="match status" value="1"/>
</dbReference>
<sequence length="325" mass="36681">MSDQRLRKRQRSNDAASGEEGTGSRDAKGSGETADDWIERDDDWLAFKLPASPSMHADRRTEPPLATEHEKDASEQERPDENEDVYQDASEDEEPTCTICLLPYVDRAYLNDCLHSFCFACAARWLRHHPVCPLCKRVPKSIACLVGAAGSYSESADQTSTSSTLPLPPIERLVNRTLDELGPPPRLPGKWRDRRSVYRRRLRPESPPVRVKADRIAPHHLRRLRPFVERELHALLDAELVDTLVMDYVMSALTEPARTSEQANGVTSWTQLVTARLAVYLGEEDAAVFLREIMSFIRSGWEMNAYDRLVSYASEDVLESAGAFP</sequence>
<comment type="catalytic activity">
    <reaction evidence="1">
        <text>S-ubiquitinyl-[E2 ubiquitin-conjugating enzyme]-L-cysteine + [acceptor protein]-L-lysine = [E2 ubiquitin-conjugating enzyme]-L-cysteine + N(6)-ubiquitinyl-[acceptor protein]-L-lysine.</text>
        <dbReference type="EC" id="2.3.2.27"/>
    </reaction>
</comment>
<dbReference type="GO" id="GO:0061630">
    <property type="term" value="F:ubiquitin protein ligase activity"/>
    <property type="evidence" value="ECO:0007669"/>
    <property type="project" value="UniProtKB-EC"/>
</dbReference>
<dbReference type="PANTHER" id="PTHR46077">
    <property type="entry name" value="E3 UBIQUITIN-PROTEIN LIGASE TOPORS"/>
    <property type="match status" value="1"/>
</dbReference>
<dbReference type="OrthoDB" id="21204at2759"/>
<evidence type="ECO:0000256" key="4">
    <source>
        <dbReference type="ARBA" id="ARBA00022723"/>
    </source>
</evidence>
<reference evidence="13" key="1">
    <citation type="journal article" date="2018" name="Nat. Microbiol.">
        <title>Leveraging single-cell genomics to expand the fungal tree of life.</title>
        <authorList>
            <person name="Ahrendt S.R."/>
            <person name="Quandt C.A."/>
            <person name="Ciobanu D."/>
            <person name="Clum A."/>
            <person name="Salamov A."/>
            <person name="Andreopoulos B."/>
            <person name="Cheng J.F."/>
            <person name="Woyke T."/>
            <person name="Pelin A."/>
            <person name="Henrissat B."/>
            <person name="Reynolds N.K."/>
            <person name="Benny G.L."/>
            <person name="Smith M.E."/>
            <person name="James T.Y."/>
            <person name="Grigoriev I.V."/>
        </authorList>
    </citation>
    <scope>NUCLEOTIDE SEQUENCE [LARGE SCALE GENOMIC DNA]</scope>
    <source>
        <strain evidence="13">RSA 1356</strain>
    </source>
</reference>
<accession>A0A4V1IVX7</accession>
<feature type="region of interest" description="Disordered" evidence="10">
    <location>
        <begin position="49"/>
        <end position="90"/>
    </location>
</feature>
<evidence type="ECO:0000256" key="2">
    <source>
        <dbReference type="ARBA" id="ARBA00012483"/>
    </source>
</evidence>
<keyword evidence="6" id="KW-0862">Zinc</keyword>
<keyword evidence="5 9" id="KW-0863">Zinc-finger</keyword>
<evidence type="ECO:0000256" key="7">
    <source>
        <dbReference type="ARBA" id="ARBA00023015"/>
    </source>
</evidence>
<keyword evidence="3" id="KW-0808">Transferase</keyword>
<dbReference type="InterPro" id="IPR013083">
    <property type="entry name" value="Znf_RING/FYVE/PHD"/>
</dbReference>
<evidence type="ECO:0000256" key="9">
    <source>
        <dbReference type="PROSITE-ProRule" id="PRU00175"/>
    </source>
</evidence>
<keyword evidence="7" id="KW-0805">Transcription regulation</keyword>
<dbReference type="PROSITE" id="PS50089">
    <property type="entry name" value="ZF_RING_2"/>
    <property type="match status" value="1"/>
</dbReference>
<dbReference type="PROSITE" id="PS00518">
    <property type="entry name" value="ZF_RING_1"/>
    <property type="match status" value="1"/>
</dbReference>
<gene>
    <name evidence="12" type="ORF">THASP1DRAFT_32562</name>
</gene>
<name>A0A4V1IVX7_9FUNG</name>
<evidence type="ECO:0000256" key="6">
    <source>
        <dbReference type="ARBA" id="ARBA00022833"/>
    </source>
</evidence>
<dbReference type="InterPro" id="IPR001841">
    <property type="entry name" value="Znf_RING"/>
</dbReference>
<feature type="region of interest" description="Disordered" evidence="10">
    <location>
        <begin position="1"/>
        <end position="35"/>
    </location>
</feature>
<dbReference type="EMBL" id="KZ993081">
    <property type="protein sequence ID" value="RKP05599.1"/>
    <property type="molecule type" value="Genomic_DNA"/>
</dbReference>
<evidence type="ECO:0000256" key="10">
    <source>
        <dbReference type="SAM" id="MobiDB-lite"/>
    </source>
</evidence>
<feature type="compositionally biased region" description="Acidic residues" evidence="10">
    <location>
        <begin position="80"/>
        <end position="90"/>
    </location>
</feature>